<protein>
    <submittedName>
        <fullName evidence="1">Uncharacterized protein</fullName>
    </submittedName>
</protein>
<dbReference type="AlphaFoldDB" id="A0A9X1RU90"/>
<accession>A0A9X1RU90</accession>
<dbReference type="RefSeq" id="WP_226755370.1">
    <property type="nucleotide sequence ID" value="NZ_JAJATW010000032.1"/>
</dbReference>
<evidence type="ECO:0000313" key="1">
    <source>
        <dbReference type="EMBL" id="MCB5163026.1"/>
    </source>
</evidence>
<dbReference type="EMBL" id="JAJATW010000032">
    <property type="protein sequence ID" value="MCB5163026.1"/>
    <property type="molecule type" value="Genomic_DNA"/>
</dbReference>
<organism evidence="1 2">
    <name type="scientific">Marinomonas algarum</name>
    <dbReference type="NCBI Taxonomy" id="2883105"/>
    <lineage>
        <taxon>Bacteria</taxon>
        <taxon>Pseudomonadati</taxon>
        <taxon>Pseudomonadota</taxon>
        <taxon>Gammaproteobacteria</taxon>
        <taxon>Oceanospirillales</taxon>
        <taxon>Oceanospirillaceae</taxon>
        <taxon>Marinomonas</taxon>
    </lineage>
</organism>
<sequence length="160" mass="18076">MSEENFGENLKFYADRHPDPAQRTALNVQYSFGREGKETLNLEIAQIYTVGAPPEWKSKITLQLTSNELIAFCCTLLGVRPEMKGAYHGANRNKGIATYDNGSKGLLISLSEQGRMLNHALQPDQRLDLLAFSIRRLSEKWKMSVVDSIALLRQARLIEH</sequence>
<gene>
    <name evidence="1" type="ORF">LG368_14165</name>
</gene>
<name>A0A9X1RU90_9GAMM</name>
<comment type="caution">
    <text evidence="1">The sequence shown here is derived from an EMBL/GenBank/DDBJ whole genome shotgun (WGS) entry which is preliminary data.</text>
</comment>
<reference evidence="1" key="1">
    <citation type="submission" date="2021-10" db="EMBL/GenBank/DDBJ databases">
        <title>Marinomonas pontica sp. nov., isolated from the Black Sea.</title>
        <authorList>
            <person name="Zhao L.-H."/>
            <person name="Xue J.-H."/>
        </authorList>
    </citation>
    <scope>NUCLEOTIDE SEQUENCE</scope>
    <source>
        <strain evidence="1">E8</strain>
    </source>
</reference>
<evidence type="ECO:0000313" key="2">
    <source>
        <dbReference type="Proteomes" id="UP001139095"/>
    </source>
</evidence>
<proteinExistence type="predicted"/>
<keyword evidence="2" id="KW-1185">Reference proteome</keyword>
<dbReference type="Proteomes" id="UP001139095">
    <property type="component" value="Unassembled WGS sequence"/>
</dbReference>